<dbReference type="InterPro" id="IPR026805">
    <property type="entry name" value="GW182_M_dom"/>
</dbReference>
<accession>A0A1Q3FVZ3</accession>
<dbReference type="PANTHER" id="PTHR13020">
    <property type="entry name" value="TRINUCLEOTIDE REPEAT-CONTAINING GENE 6"/>
    <property type="match status" value="1"/>
</dbReference>
<dbReference type="Pfam" id="PF00076">
    <property type="entry name" value="RRM_1"/>
    <property type="match status" value="1"/>
</dbReference>
<feature type="compositionally biased region" description="Polar residues" evidence="6">
    <location>
        <begin position="1197"/>
        <end position="1215"/>
    </location>
</feature>
<proteinExistence type="inferred from homology"/>
<dbReference type="GO" id="GO:0003723">
    <property type="term" value="F:RNA binding"/>
    <property type="evidence" value="ECO:0007669"/>
    <property type="project" value="UniProtKB-KW"/>
</dbReference>
<feature type="region of interest" description="Disordered" evidence="6">
    <location>
        <begin position="766"/>
        <end position="803"/>
    </location>
</feature>
<evidence type="ECO:0000256" key="1">
    <source>
        <dbReference type="ARBA" id="ARBA00007302"/>
    </source>
</evidence>
<dbReference type="GO" id="GO:0060213">
    <property type="term" value="P:positive regulation of nuclear-transcribed mRNA poly(A) tail shortening"/>
    <property type="evidence" value="ECO:0007669"/>
    <property type="project" value="TreeGrafter"/>
</dbReference>
<feature type="region of interest" description="Disordered" evidence="6">
    <location>
        <begin position="486"/>
        <end position="523"/>
    </location>
</feature>
<dbReference type="CDD" id="cd12435">
    <property type="entry name" value="RRM_GW182_like"/>
    <property type="match status" value="1"/>
</dbReference>
<feature type="region of interest" description="Disordered" evidence="6">
    <location>
        <begin position="1324"/>
        <end position="1375"/>
    </location>
</feature>
<feature type="compositionally biased region" description="Gly residues" evidence="6">
    <location>
        <begin position="821"/>
        <end position="835"/>
    </location>
</feature>
<dbReference type="GO" id="GO:0005654">
    <property type="term" value="C:nucleoplasm"/>
    <property type="evidence" value="ECO:0007669"/>
    <property type="project" value="TreeGrafter"/>
</dbReference>
<feature type="compositionally biased region" description="Low complexity" evidence="6">
    <location>
        <begin position="574"/>
        <end position="603"/>
    </location>
</feature>
<feature type="compositionally biased region" description="Polar residues" evidence="6">
    <location>
        <begin position="860"/>
        <end position="873"/>
    </location>
</feature>
<feature type="compositionally biased region" description="Polar residues" evidence="6">
    <location>
        <begin position="766"/>
        <end position="790"/>
    </location>
</feature>
<feature type="compositionally biased region" description="Gly residues" evidence="6">
    <location>
        <begin position="1155"/>
        <end position="1164"/>
    </location>
</feature>
<reference evidence="8" key="1">
    <citation type="submission" date="2017-01" db="EMBL/GenBank/DDBJ databases">
        <title>A deep insight into the sialotranscriptome of adult male and female Cluex tarsalis mosquitoes.</title>
        <authorList>
            <person name="Ribeiro J.M."/>
            <person name="Moreira F."/>
            <person name="Bernard K.A."/>
            <person name="Calvo E."/>
        </authorList>
    </citation>
    <scope>NUCLEOTIDE SEQUENCE</scope>
    <source>
        <strain evidence="8">Kern County</strain>
        <tissue evidence="8">Salivary glands</tissue>
    </source>
</reference>
<comment type="similarity">
    <text evidence="1">Belongs to the GW182 family.</text>
</comment>
<feature type="compositionally biased region" description="Low complexity" evidence="6">
    <location>
        <begin position="1324"/>
        <end position="1352"/>
    </location>
</feature>
<dbReference type="InterPro" id="IPR012677">
    <property type="entry name" value="Nucleotide-bd_a/b_plait_sf"/>
</dbReference>
<feature type="compositionally biased region" description="Polar residues" evidence="6">
    <location>
        <begin position="970"/>
        <end position="983"/>
    </location>
</feature>
<dbReference type="Pfam" id="PF00627">
    <property type="entry name" value="UBA"/>
    <property type="match status" value="1"/>
</dbReference>
<keyword evidence="4" id="KW-0943">RNA-mediated gene silencing</keyword>
<feature type="compositionally biased region" description="Gly residues" evidence="6">
    <location>
        <begin position="604"/>
        <end position="616"/>
    </location>
</feature>
<dbReference type="PROSITE" id="PS50030">
    <property type="entry name" value="UBA"/>
    <property type="match status" value="1"/>
</dbReference>
<dbReference type="EMBL" id="GFDL01003409">
    <property type="protein sequence ID" value="JAV31636.1"/>
    <property type="molecule type" value="Transcribed_RNA"/>
</dbReference>
<feature type="region of interest" description="Disordered" evidence="6">
    <location>
        <begin position="821"/>
        <end position="895"/>
    </location>
</feature>
<dbReference type="GO" id="GO:0000932">
    <property type="term" value="C:P-body"/>
    <property type="evidence" value="ECO:0007669"/>
    <property type="project" value="TreeGrafter"/>
</dbReference>
<sequence>MQSFISSIENHTKNLDVLMILNIKKSDKNITSTVTTTAKFTTTTISTATKSTTTITQNNTNKSEYAFKKSLNSLLSCLIGAETRQPEPELSKEAKVALGETYQLRRVLDVPEQKPLLLQSINESEQQSGIVFDILLTVKSNSTIRNRAATTPNIDCIAFVVIGGQHQQSQRKQQQQQQQKRNRLAGQYYALSELEPETGKTGGYITKDGNLTHFNHLIQITMNDNDTVNMICDLIEYLITVNTNHSIVIDACSSLISNDQNLVSKDNNNDIAMADDANDANTSEQAKRTSKLVTTTYVKFDDLLRMSELEKTVQRSGAKLPRMRLCGGGEDSINNGTSAWGTPGTGNPGNSWGAINPQQQPPAWGAGTPGGQAVPGVPGTSAGGKPQPTPATGGPGTPGVENAEGNAWAAGNPVNPANNNSSGASNQPAATSASGSASNASNSANPNQPQQPAAQAQADAPATTPNPKLERLNTMIEALHALDGWGSENVNQDTRWDVPASPEPGSKPDPNSAVTGPTAGIPMWKTNTGTEIWEANLRNGGQMPQQQPVQKTPWGPTTNHGGVWGEDEDSGDQANVWNGAAGGNPAAGTPQGGPSSQQPPWNAGGAGGMWGPGGVAPGAIKKENEWGGGNAGPAAGWDQRNMPTGGAPGAAGGMEATNIDMRNIRISGGMDGNREIRGDPRGISGRLNGNVNLWEQHQMPGMAPNKIPPVTTPVTPSGAGGPWPNSQLPGHNKMPSGWEDSSTQGVRRNVDDGTAVWGQNTLSRQNSNVSNWKEGSEGPTRNSVQRNSIVGGNLPGGPISARLGNSGGPIKPDNLWGQNNVGGRGAGGAGWGDDAGGNSWEDKNTGSLWNEAPSAGAGWNKQSKQMGGNNWNDVNGDMGSEWGMPGGGMNKPPNKMNPLEYIRSSKQFRILCEGGFKKEDVETALRICNMNLEEAIEMLQRNGSGGGDWRRPEDHGPGFGNQFGDRFSAGGNSSLPFPGQNNQNPLSGFGGGNPNLNFNNMKFGGGHGGAGVGGASGAGGPTGAGPFVQPPALTQNAQSQPSTQQLRMLVQQIQMAVQHGYLNHQILNQPLAPQTLLLLNQLLNHIKQLQVMQSNLNRSGGGGVSAVQISLAINKLKSQIGNLQNQITAQQTIYVKQQQQQQAQQQQQNNPNVLGGAGGGGHPGGDMFRTPADLAGLPGTFSDLSLKDNGNPFPATGGTSQQSRLNQWKLPSTPSVEKDSDLTDFARAPGTTSKPPGSVLGGIDDGTWSNGRSMGDGWPDSNAQDNKDWATNADAFSDLVPEFEPGKPWKGNSATRIEDDPTITPGSVARSPLSIAAAKDSNLFANSNTNSNNNNTNSKSSPTESMTSSTWSYNPSGSGHGGFGGSSKLSKNPWPDSIVPPADLWDNSLGVKGGRVAPPGLKTAGKLDANGWNSGPTGPAGVGGGGWNNSSAAWTSTWILLKNLTAQIDGSTLRTLCMQHGPLLAFHVYLHHGIALCKYSSRDEATKAQLALNNCMLGNTTICAEIPTESDVQNILQHLGPPSGTNGGMTGGQSGGQNWRLGAAAQSQPVRTPAVDTWGSAWPSSGAGSNLWAPLDGPSDRATPANLNSFLPESLLGTELN</sequence>
<evidence type="ECO:0000259" key="7">
    <source>
        <dbReference type="PROSITE" id="PS50030"/>
    </source>
</evidence>
<dbReference type="GO" id="GO:0035278">
    <property type="term" value="P:miRNA-mediated gene silencing by inhibition of translation"/>
    <property type="evidence" value="ECO:0007669"/>
    <property type="project" value="InterPro"/>
</dbReference>
<feature type="compositionally biased region" description="Low complexity" evidence="6">
    <location>
        <begin position="383"/>
        <end position="467"/>
    </location>
</feature>
<dbReference type="FunFam" id="3.30.70.330:FF:000011">
    <property type="entry name" value="trinucleotide repeat-containing gene 6A protein-like"/>
    <property type="match status" value="1"/>
</dbReference>
<organism evidence="8">
    <name type="scientific">Culex tarsalis</name>
    <name type="common">Encephalitis mosquito</name>
    <dbReference type="NCBI Taxonomy" id="7177"/>
    <lineage>
        <taxon>Eukaryota</taxon>
        <taxon>Metazoa</taxon>
        <taxon>Ecdysozoa</taxon>
        <taxon>Arthropoda</taxon>
        <taxon>Hexapoda</taxon>
        <taxon>Insecta</taxon>
        <taxon>Pterygota</taxon>
        <taxon>Neoptera</taxon>
        <taxon>Endopterygota</taxon>
        <taxon>Diptera</taxon>
        <taxon>Nematocera</taxon>
        <taxon>Culicoidea</taxon>
        <taxon>Culicidae</taxon>
        <taxon>Culicinae</taxon>
        <taxon>Culicini</taxon>
        <taxon>Culex</taxon>
        <taxon>Culex</taxon>
    </lineage>
</organism>
<keyword evidence="3" id="KW-0694">RNA-binding</keyword>
<dbReference type="SUPFAM" id="SSF46934">
    <property type="entry name" value="UBA-like"/>
    <property type="match status" value="1"/>
</dbReference>
<dbReference type="InterPro" id="IPR052068">
    <property type="entry name" value="GW182_domain"/>
</dbReference>
<evidence type="ECO:0000256" key="6">
    <source>
        <dbReference type="SAM" id="MobiDB-lite"/>
    </source>
</evidence>
<dbReference type="Gene3D" id="1.10.8.10">
    <property type="entry name" value="DNA helicase RuvA subunit, C-terminal domain"/>
    <property type="match status" value="1"/>
</dbReference>
<dbReference type="InterPro" id="IPR041971">
    <property type="entry name" value="Gawky_UBA"/>
</dbReference>
<protein>
    <recommendedName>
        <fullName evidence="7">UBA domain-containing protein</fullName>
    </recommendedName>
</protein>
<feature type="domain" description="UBA" evidence="7">
    <location>
        <begin position="902"/>
        <end position="942"/>
    </location>
</feature>
<dbReference type="InterPro" id="IPR000504">
    <property type="entry name" value="RRM_dom"/>
</dbReference>
<dbReference type="InterPro" id="IPR009060">
    <property type="entry name" value="UBA-like_sf"/>
</dbReference>
<evidence type="ECO:0000313" key="8">
    <source>
        <dbReference type="EMBL" id="JAV31636.1"/>
    </source>
</evidence>
<dbReference type="InterPro" id="IPR035979">
    <property type="entry name" value="RBD_domain_sf"/>
</dbReference>
<feature type="region of interest" description="Disordered" evidence="6">
    <location>
        <begin position="1142"/>
        <end position="1308"/>
    </location>
</feature>
<dbReference type="InterPro" id="IPR033503">
    <property type="entry name" value="GW182_RRM"/>
</dbReference>
<evidence type="ECO:0000256" key="5">
    <source>
        <dbReference type="SAM" id="Coils"/>
    </source>
</evidence>
<keyword evidence="2" id="KW-0810">Translation regulation</keyword>
<dbReference type="CDD" id="cd14284">
    <property type="entry name" value="UBA_GAWKY"/>
    <property type="match status" value="1"/>
</dbReference>
<evidence type="ECO:0000256" key="3">
    <source>
        <dbReference type="ARBA" id="ARBA00022884"/>
    </source>
</evidence>
<evidence type="ECO:0000256" key="2">
    <source>
        <dbReference type="ARBA" id="ARBA00022845"/>
    </source>
</evidence>
<dbReference type="InterPro" id="IPR015940">
    <property type="entry name" value="UBA"/>
</dbReference>
<feature type="region of interest" description="Disordered" evidence="6">
    <location>
        <begin position="322"/>
        <end position="467"/>
    </location>
</feature>
<dbReference type="Gene3D" id="3.30.70.330">
    <property type="match status" value="1"/>
</dbReference>
<dbReference type="PANTHER" id="PTHR13020:SF25">
    <property type="entry name" value="PROTEIN GAWKY"/>
    <property type="match status" value="1"/>
</dbReference>
<feature type="region of interest" description="Disordered" evidence="6">
    <location>
        <begin position="956"/>
        <end position="993"/>
    </location>
</feature>
<feature type="region of interest" description="Disordered" evidence="6">
    <location>
        <begin position="541"/>
        <end position="644"/>
    </location>
</feature>
<name>A0A1Q3FVZ3_CULTA</name>
<dbReference type="Pfam" id="PF12938">
    <property type="entry name" value="M_domain"/>
    <property type="match status" value="1"/>
</dbReference>
<feature type="coiled-coil region" evidence="5">
    <location>
        <begin position="1106"/>
        <end position="1133"/>
    </location>
</feature>
<evidence type="ECO:0000256" key="4">
    <source>
        <dbReference type="ARBA" id="ARBA00023158"/>
    </source>
</evidence>
<feature type="compositionally biased region" description="Polar residues" evidence="6">
    <location>
        <begin position="542"/>
        <end position="560"/>
    </location>
</feature>
<dbReference type="SUPFAM" id="SSF54928">
    <property type="entry name" value="RNA-binding domain, RBD"/>
    <property type="match status" value="1"/>
</dbReference>
<keyword evidence="5" id="KW-0175">Coiled coil</keyword>